<reference evidence="1 2" key="2">
    <citation type="journal article" date="2013" name="Plant Cell Physiol.">
        <title>Rice Annotation Project Database (RAP-DB): an integrative and interactive database for rice genomics.</title>
        <authorList>
            <person name="Sakai H."/>
            <person name="Lee S.S."/>
            <person name="Tanaka T."/>
            <person name="Numa H."/>
            <person name="Kim J."/>
            <person name="Kawahara Y."/>
            <person name="Wakimoto H."/>
            <person name="Yang C.C."/>
            <person name="Iwamoto M."/>
            <person name="Abe T."/>
            <person name="Yamada Y."/>
            <person name="Muto A."/>
            <person name="Inokuchi H."/>
            <person name="Ikemura T."/>
            <person name="Matsumoto T."/>
            <person name="Sasaki T."/>
            <person name="Itoh T."/>
        </authorList>
    </citation>
    <scope>NUCLEOTIDE SEQUENCE [LARGE SCALE GENOMIC DNA]</scope>
    <source>
        <strain evidence="2">cv. Nipponbare</strain>
    </source>
</reference>
<dbReference type="Proteomes" id="UP000059680">
    <property type="component" value="Chromosome 4"/>
</dbReference>
<reference evidence="1 2" key="3">
    <citation type="journal article" date="2013" name="Rice">
        <title>Improvement of the Oryza sativa Nipponbare reference genome using next generation sequence and optical map data.</title>
        <authorList>
            <person name="Kawahara Y."/>
            <person name="de la Bastide M."/>
            <person name="Hamilton J.P."/>
            <person name="Kanamori H."/>
            <person name="McCombie W.R."/>
            <person name="Ouyang S."/>
            <person name="Schwartz D.C."/>
            <person name="Tanaka T."/>
            <person name="Wu J."/>
            <person name="Zhou S."/>
            <person name="Childs K.L."/>
            <person name="Davidson R.M."/>
            <person name="Lin H."/>
            <person name="Quesada-Ocampo L."/>
            <person name="Vaillancourt B."/>
            <person name="Sakai H."/>
            <person name="Lee S.S."/>
            <person name="Kim J."/>
            <person name="Numa H."/>
            <person name="Itoh T."/>
            <person name="Buell C.R."/>
            <person name="Matsumoto T."/>
        </authorList>
    </citation>
    <scope>NUCLEOTIDE SEQUENCE [LARGE SCALE GENOMIC DNA]</scope>
    <source>
        <strain evidence="2">cv. Nipponbare</strain>
    </source>
</reference>
<dbReference type="AlphaFoldDB" id="A0A0P0W8Q0"/>
<protein>
    <submittedName>
        <fullName evidence="1">Os04g0302400 protein</fullName>
    </submittedName>
</protein>
<reference evidence="2" key="1">
    <citation type="journal article" date="2005" name="Nature">
        <title>The map-based sequence of the rice genome.</title>
        <authorList>
            <consortium name="International rice genome sequencing project (IRGSP)"/>
            <person name="Matsumoto T."/>
            <person name="Wu J."/>
            <person name="Kanamori H."/>
            <person name="Katayose Y."/>
            <person name="Fujisawa M."/>
            <person name="Namiki N."/>
            <person name="Mizuno H."/>
            <person name="Yamamoto K."/>
            <person name="Antonio B.A."/>
            <person name="Baba T."/>
            <person name="Sakata K."/>
            <person name="Nagamura Y."/>
            <person name="Aoki H."/>
            <person name="Arikawa K."/>
            <person name="Arita K."/>
            <person name="Bito T."/>
            <person name="Chiden Y."/>
            <person name="Fujitsuka N."/>
            <person name="Fukunaka R."/>
            <person name="Hamada M."/>
            <person name="Harada C."/>
            <person name="Hayashi A."/>
            <person name="Hijishita S."/>
            <person name="Honda M."/>
            <person name="Hosokawa S."/>
            <person name="Ichikawa Y."/>
            <person name="Idonuma A."/>
            <person name="Iijima M."/>
            <person name="Ikeda M."/>
            <person name="Ikeno M."/>
            <person name="Ito K."/>
            <person name="Ito S."/>
            <person name="Ito T."/>
            <person name="Ito Y."/>
            <person name="Ito Y."/>
            <person name="Iwabuchi A."/>
            <person name="Kamiya K."/>
            <person name="Karasawa W."/>
            <person name="Kurita K."/>
            <person name="Katagiri S."/>
            <person name="Kikuta A."/>
            <person name="Kobayashi H."/>
            <person name="Kobayashi N."/>
            <person name="Machita K."/>
            <person name="Maehara T."/>
            <person name="Masukawa M."/>
            <person name="Mizubayashi T."/>
            <person name="Mukai Y."/>
            <person name="Nagasaki H."/>
            <person name="Nagata Y."/>
            <person name="Naito S."/>
            <person name="Nakashima M."/>
            <person name="Nakama Y."/>
            <person name="Nakamichi Y."/>
            <person name="Nakamura M."/>
            <person name="Meguro A."/>
            <person name="Negishi M."/>
            <person name="Ohta I."/>
            <person name="Ohta T."/>
            <person name="Okamoto M."/>
            <person name="Ono N."/>
            <person name="Saji S."/>
            <person name="Sakaguchi M."/>
            <person name="Sakai K."/>
            <person name="Shibata M."/>
            <person name="Shimokawa T."/>
            <person name="Song J."/>
            <person name="Takazaki Y."/>
            <person name="Terasawa K."/>
            <person name="Tsugane M."/>
            <person name="Tsuji K."/>
            <person name="Ueda S."/>
            <person name="Waki K."/>
            <person name="Yamagata H."/>
            <person name="Yamamoto M."/>
            <person name="Yamamoto S."/>
            <person name="Yamane H."/>
            <person name="Yoshiki S."/>
            <person name="Yoshihara R."/>
            <person name="Yukawa K."/>
            <person name="Zhong H."/>
            <person name="Yano M."/>
            <person name="Yuan Q."/>
            <person name="Ouyang S."/>
            <person name="Liu J."/>
            <person name="Jones K.M."/>
            <person name="Gansberger K."/>
            <person name="Moffat K."/>
            <person name="Hill J."/>
            <person name="Bera J."/>
            <person name="Fadrosh D."/>
            <person name="Jin S."/>
            <person name="Johri S."/>
            <person name="Kim M."/>
            <person name="Overton L."/>
            <person name="Reardon M."/>
            <person name="Tsitrin T."/>
            <person name="Vuong H."/>
            <person name="Weaver B."/>
            <person name="Ciecko A."/>
            <person name="Tallon L."/>
            <person name="Jackson J."/>
            <person name="Pai G."/>
            <person name="Aken S.V."/>
            <person name="Utterback T."/>
            <person name="Reidmuller S."/>
            <person name="Feldblyum T."/>
            <person name="Hsiao J."/>
            <person name="Zismann V."/>
            <person name="Iobst S."/>
            <person name="de Vazeille A.R."/>
            <person name="Buell C.R."/>
            <person name="Ying K."/>
            <person name="Li Y."/>
            <person name="Lu T."/>
            <person name="Huang Y."/>
            <person name="Zhao Q."/>
            <person name="Feng Q."/>
            <person name="Zhang L."/>
            <person name="Zhu J."/>
            <person name="Weng Q."/>
            <person name="Mu J."/>
            <person name="Lu Y."/>
            <person name="Fan D."/>
            <person name="Liu Y."/>
            <person name="Guan J."/>
            <person name="Zhang Y."/>
            <person name="Yu S."/>
            <person name="Liu X."/>
            <person name="Zhang Y."/>
            <person name="Hong G."/>
            <person name="Han B."/>
            <person name="Choisne N."/>
            <person name="Demange N."/>
            <person name="Orjeda G."/>
            <person name="Samain S."/>
            <person name="Cattolico L."/>
            <person name="Pelletier E."/>
            <person name="Couloux A."/>
            <person name="Segurens B."/>
            <person name="Wincker P."/>
            <person name="D'Hont A."/>
            <person name="Scarpelli C."/>
            <person name="Weissenbach J."/>
            <person name="Salanoubat M."/>
            <person name="Quetier F."/>
            <person name="Yu Y."/>
            <person name="Kim H.R."/>
            <person name="Rambo T."/>
            <person name="Currie J."/>
            <person name="Collura K."/>
            <person name="Luo M."/>
            <person name="Yang T."/>
            <person name="Ammiraju J.S.S."/>
            <person name="Engler F."/>
            <person name="Soderlund C."/>
            <person name="Wing R.A."/>
            <person name="Palmer L.E."/>
            <person name="de la Bastide M."/>
            <person name="Spiegel L."/>
            <person name="Nascimento L."/>
            <person name="Zutavern T."/>
            <person name="O'Shaughnessy A."/>
            <person name="Dike S."/>
            <person name="Dedhia N."/>
            <person name="Preston R."/>
            <person name="Balija V."/>
            <person name="McCombie W.R."/>
            <person name="Chow T."/>
            <person name="Chen H."/>
            <person name="Chung M."/>
            <person name="Chen C."/>
            <person name="Shaw J."/>
            <person name="Wu H."/>
            <person name="Hsiao K."/>
            <person name="Chao Y."/>
            <person name="Chu M."/>
            <person name="Cheng C."/>
            <person name="Hour A."/>
            <person name="Lee P."/>
            <person name="Lin S."/>
            <person name="Lin Y."/>
            <person name="Liou J."/>
            <person name="Liu S."/>
            <person name="Hsing Y."/>
            <person name="Raghuvanshi S."/>
            <person name="Mohanty A."/>
            <person name="Bharti A.K."/>
            <person name="Gaur A."/>
            <person name="Gupta V."/>
            <person name="Kumar D."/>
            <person name="Ravi V."/>
            <person name="Vij S."/>
            <person name="Kapur A."/>
            <person name="Khurana P."/>
            <person name="Khurana P."/>
            <person name="Khurana J.P."/>
            <person name="Tyagi A.K."/>
            <person name="Gaikwad K."/>
            <person name="Singh A."/>
            <person name="Dalal V."/>
            <person name="Srivastava S."/>
            <person name="Dixit A."/>
            <person name="Pal A.K."/>
            <person name="Ghazi I.A."/>
            <person name="Yadav M."/>
            <person name="Pandit A."/>
            <person name="Bhargava A."/>
            <person name="Sureshbabu K."/>
            <person name="Batra K."/>
            <person name="Sharma T.R."/>
            <person name="Mohapatra T."/>
            <person name="Singh N.K."/>
            <person name="Messing J."/>
            <person name="Nelson A.B."/>
            <person name="Fuks G."/>
            <person name="Kavchok S."/>
            <person name="Keizer G."/>
            <person name="Linton E."/>
            <person name="Llaca V."/>
            <person name="Song R."/>
            <person name="Tanyolac B."/>
            <person name="Young S."/>
            <person name="Ho-Il K."/>
            <person name="Hahn J.H."/>
            <person name="Sangsakoo G."/>
            <person name="Vanavichit A."/>
            <person name="de Mattos Luiz.A.T."/>
            <person name="Zimmer P.D."/>
            <person name="Malone G."/>
            <person name="Dellagostin O."/>
            <person name="de Oliveira A.C."/>
            <person name="Bevan M."/>
            <person name="Bancroft I."/>
            <person name="Minx P."/>
            <person name="Cordum H."/>
            <person name="Wilson R."/>
            <person name="Cheng Z."/>
            <person name="Jin W."/>
            <person name="Jiang J."/>
            <person name="Leong S.A."/>
            <person name="Iwama H."/>
            <person name="Gojobori T."/>
            <person name="Itoh T."/>
            <person name="Niimura Y."/>
            <person name="Fujii Y."/>
            <person name="Habara T."/>
            <person name="Sakai H."/>
            <person name="Sato Y."/>
            <person name="Wilson G."/>
            <person name="Kumar K."/>
            <person name="McCouch S."/>
            <person name="Juretic N."/>
            <person name="Hoen D."/>
            <person name="Wright S."/>
            <person name="Bruskiewich R."/>
            <person name="Bureau T."/>
            <person name="Miyao A."/>
            <person name="Hirochika H."/>
            <person name="Nishikawa T."/>
            <person name="Kadowaki K."/>
            <person name="Sugiura M."/>
            <person name="Burr B."/>
            <person name="Sasaki T."/>
        </authorList>
    </citation>
    <scope>NUCLEOTIDE SEQUENCE [LARGE SCALE GENOMIC DNA]</scope>
    <source>
        <strain evidence="2">cv. Nipponbare</strain>
    </source>
</reference>
<evidence type="ECO:0000313" key="2">
    <source>
        <dbReference type="Proteomes" id="UP000059680"/>
    </source>
</evidence>
<accession>A0A0P0W8Q0</accession>
<dbReference type="PaxDb" id="39947-A0A0P0W8Q0"/>
<dbReference type="Gramene" id="Os04t0302400-01">
    <property type="protein sequence ID" value="Os04t0302400-01"/>
    <property type="gene ID" value="Os04g0302400"/>
</dbReference>
<feature type="non-terminal residue" evidence="1">
    <location>
        <position position="1"/>
    </location>
</feature>
<proteinExistence type="predicted"/>
<evidence type="ECO:0000313" key="1">
    <source>
        <dbReference type="EMBL" id="BAS88470.1"/>
    </source>
</evidence>
<organism evidence="1 2">
    <name type="scientific">Oryza sativa subsp. japonica</name>
    <name type="common">Rice</name>
    <dbReference type="NCBI Taxonomy" id="39947"/>
    <lineage>
        <taxon>Eukaryota</taxon>
        <taxon>Viridiplantae</taxon>
        <taxon>Streptophyta</taxon>
        <taxon>Embryophyta</taxon>
        <taxon>Tracheophyta</taxon>
        <taxon>Spermatophyta</taxon>
        <taxon>Magnoliopsida</taxon>
        <taxon>Liliopsida</taxon>
        <taxon>Poales</taxon>
        <taxon>Poaceae</taxon>
        <taxon>BOP clade</taxon>
        <taxon>Oryzoideae</taxon>
        <taxon>Oryzeae</taxon>
        <taxon>Oryzinae</taxon>
        <taxon>Oryza</taxon>
        <taxon>Oryza sativa</taxon>
    </lineage>
</organism>
<sequence>GTKESHGNGIARFVVRQIIGILCGFMNEPLSGCVLCQQFDVMAPYTQVTNGQWRNLDPLGHGS</sequence>
<gene>
    <name evidence="1" type="ordered locus">Os04g0302400</name>
    <name evidence="1" type="ORF">OSNPB_040302400</name>
</gene>
<name>A0A0P0W8Q0_ORYSJ</name>
<dbReference type="InParanoid" id="A0A0P0W8Q0"/>
<dbReference type="EMBL" id="AP014960">
    <property type="protein sequence ID" value="BAS88470.1"/>
    <property type="molecule type" value="Genomic_DNA"/>
</dbReference>
<keyword evidence="2" id="KW-1185">Reference proteome</keyword>